<evidence type="ECO:0000313" key="5">
    <source>
        <dbReference type="Proteomes" id="UP000515908"/>
    </source>
</evidence>
<keyword evidence="2" id="KW-0812">Transmembrane</keyword>
<feature type="chain" id="PRO_5028998281" evidence="3">
    <location>
        <begin position="23"/>
        <end position="355"/>
    </location>
</feature>
<gene>
    <name evidence="4" type="ORF">ADEAN_001047900</name>
</gene>
<evidence type="ECO:0000256" key="2">
    <source>
        <dbReference type="SAM" id="Phobius"/>
    </source>
</evidence>
<protein>
    <submittedName>
        <fullName evidence="4">Uncharacterized protein</fullName>
    </submittedName>
</protein>
<organism evidence="4 5">
    <name type="scientific">Angomonas deanei</name>
    <dbReference type="NCBI Taxonomy" id="59799"/>
    <lineage>
        <taxon>Eukaryota</taxon>
        <taxon>Discoba</taxon>
        <taxon>Euglenozoa</taxon>
        <taxon>Kinetoplastea</taxon>
        <taxon>Metakinetoplastina</taxon>
        <taxon>Trypanosomatida</taxon>
        <taxon>Trypanosomatidae</taxon>
        <taxon>Strigomonadinae</taxon>
        <taxon>Angomonas</taxon>
    </lineage>
</organism>
<evidence type="ECO:0000256" key="1">
    <source>
        <dbReference type="SAM" id="MobiDB-lite"/>
    </source>
</evidence>
<sequence>MSYPLVVLTVLFSLVSFTTVSAQLTFSTACECNNGLLLDDNTECQCLCFDGYLLPDCLYKANDNVSMELWIRGKEKPDTKSFLSGRQVQIGLATGFGVSDAYFEPTFVQLLASSVDFEKYAPVKGQKFSIFKVLVTMPGWAAQQLLADSVNNPVDGHLKEYCFMEEDDGTCGSPDAEHLLFYVIDRQPSPAEVPLFTDTWMRMYLGSTWYMSLEQCGWFFAAFLVVLFFLLMEQKCMHNVDYNVAGCAVKHYGVRQEVDRDDLRYRKDAKDRKIMQQVRDLEGGPPSRMASFFSRLNSRSTAHGTDSSDVSLTISPHEGSRGRAASNKGVKKGRESVVFHVPDESRTTKKGKREL</sequence>
<keyword evidence="2" id="KW-1133">Transmembrane helix</keyword>
<reference evidence="4 5" key="1">
    <citation type="submission" date="2020-08" db="EMBL/GenBank/DDBJ databases">
        <authorList>
            <person name="Newling K."/>
            <person name="Davey J."/>
            <person name="Forrester S."/>
        </authorList>
    </citation>
    <scope>NUCLEOTIDE SEQUENCE [LARGE SCALE GENOMIC DNA]</scope>
    <source>
        <strain evidence="5">Crithidia deanei Carvalho (ATCC PRA-265)</strain>
    </source>
</reference>
<name>A0A7G2CWT9_9TRYP</name>
<feature type="transmembrane region" description="Helical" evidence="2">
    <location>
        <begin position="209"/>
        <end position="231"/>
    </location>
</feature>
<feature type="signal peptide" evidence="3">
    <location>
        <begin position="1"/>
        <end position="22"/>
    </location>
</feature>
<keyword evidence="5" id="KW-1185">Reference proteome</keyword>
<evidence type="ECO:0000313" key="4">
    <source>
        <dbReference type="EMBL" id="CAD2222923.1"/>
    </source>
</evidence>
<dbReference type="AlphaFoldDB" id="A0A7G2CWT9"/>
<dbReference type="EMBL" id="LR877173">
    <property type="protein sequence ID" value="CAD2222923.1"/>
    <property type="molecule type" value="Genomic_DNA"/>
</dbReference>
<feature type="compositionally biased region" description="Polar residues" evidence="1">
    <location>
        <begin position="299"/>
        <end position="314"/>
    </location>
</feature>
<proteinExistence type="predicted"/>
<feature type="region of interest" description="Disordered" evidence="1">
    <location>
        <begin position="299"/>
        <end position="355"/>
    </location>
</feature>
<dbReference type="VEuPathDB" id="TriTrypDB:ADEAN_001047900"/>
<evidence type="ECO:0000256" key="3">
    <source>
        <dbReference type="SAM" id="SignalP"/>
    </source>
</evidence>
<dbReference type="OrthoDB" id="252647at2759"/>
<dbReference type="Proteomes" id="UP000515908">
    <property type="component" value="Chromosome 29"/>
</dbReference>
<keyword evidence="3" id="KW-0732">Signal</keyword>
<accession>A0A7G2CWT9</accession>
<keyword evidence="2" id="KW-0472">Membrane</keyword>
<feature type="compositionally biased region" description="Basic and acidic residues" evidence="1">
    <location>
        <begin position="332"/>
        <end position="355"/>
    </location>
</feature>